<organism evidence="2 3">
    <name type="scientific">Acinetobacter shaoyimingii</name>
    <dbReference type="NCBI Taxonomy" id="2715164"/>
    <lineage>
        <taxon>Bacteria</taxon>
        <taxon>Pseudomonadati</taxon>
        <taxon>Pseudomonadota</taxon>
        <taxon>Gammaproteobacteria</taxon>
        <taxon>Moraxellales</taxon>
        <taxon>Moraxellaceae</taxon>
        <taxon>Acinetobacter</taxon>
    </lineage>
</organism>
<dbReference type="Gene3D" id="3.40.50.1240">
    <property type="entry name" value="Phosphoglycerate mutase-like"/>
    <property type="match status" value="1"/>
</dbReference>
<dbReference type="CDD" id="cd07067">
    <property type="entry name" value="HP_PGM_like"/>
    <property type="match status" value="1"/>
</dbReference>
<reference evidence="2 3" key="1">
    <citation type="submission" date="2020-03" db="EMBL/GenBank/DDBJ databases">
        <authorList>
            <person name="Zhu W."/>
        </authorList>
    </citation>
    <scope>NUCLEOTIDE SEQUENCE [LARGE SCALE GENOMIC DNA]</scope>
    <source>
        <strain evidence="2 3">323-1</strain>
    </source>
</reference>
<proteinExistence type="predicted"/>
<dbReference type="NCBIfam" id="TIGR00249">
    <property type="entry name" value="sixA"/>
    <property type="match status" value="1"/>
</dbReference>
<accession>A0A6G8RX41</accession>
<dbReference type="AlphaFoldDB" id="A0A6G8RX41"/>
<evidence type="ECO:0000256" key="1">
    <source>
        <dbReference type="ARBA" id="ARBA00022801"/>
    </source>
</evidence>
<sequence length="151" mass="17031">MQLTLVRHGEASPAYDGNDSKRQLTVRGHQQAEQTAAYLKEQVQPDIFIVSPLVRAQETLAHIQRHFPNVTTLICDKIKPDDDAKDAIEWLSQLPFENIVVVCHMNVVAHIAEQLAHEHFHAFSLAEARIYEQSVIANGLSTQQKAFVPTR</sequence>
<dbReference type="InterPro" id="IPR013078">
    <property type="entry name" value="His_Pase_superF_clade-1"/>
</dbReference>
<dbReference type="RefSeq" id="WP_166224307.1">
    <property type="nucleotide sequence ID" value="NZ_CP049801.1"/>
</dbReference>
<dbReference type="KEGG" id="asha:G8E00_10180"/>
<dbReference type="SMART" id="SM00855">
    <property type="entry name" value="PGAM"/>
    <property type="match status" value="1"/>
</dbReference>
<keyword evidence="3" id="KW-1185">Reference proteome</keyword>
<keyword evidence="1" id="KW-0378">Hydrolase</keyword>
<dbReference type="InterPro" id="IPR029033">
    <property type="entry name" value="His_PPase_superfam"/>
</dbReference>
<dbReference type="InterPro" id="IPR004449">
    <property type="entry name" value="SixA"/>
</dbReference>
<gene>
    <name evidence="2" type="primary">sixA</name>
    <name evidence="2" type="ORF">G8E00_10180</name>
</gene>
<dbReference type="Pfam" id="PF00300">
    <property type="entry name" value="His_Phos_1"/>
    <property type="match status" value="1"/>
</dbReference>
<evidence type="ECO:0000313" key="2">
    <source>
        <dbReference type="EMBL" id="QIO06293.1"/>
    </source>
</evidence>
<dbReference type="InterPro" id="IPR051021">
    <property type="entry name" value="Mito_Ser/Thr_phosphatase"/>
</dbReference>
<name>A0A6G8RX41_9GAMM</name>
<protein>
    <submittedName>
        <fullName evidence="2">Phosphohistidine phosphatase SixA</fullName>
    </submittedName>
</protein>
<dbReference type="GO" id="GO:0101006">
    <property type="term" value="F:protein histidine phosphatase activity"/>
    <property type="evidence" value="ECO:0007669"/>
    <property type="project" value="InterPro"/>
</dbReference>
<dbReference type="GO" id="GO:0005737">
    <property type="term" value="C:cytoplasm"/>
    <property type="evidence" value="ECO:0007669"/>
    <property type="project" value="InterPro"/>
</dbReference>
<dbReference type="PANTHER" id="PTHR20935">
    <property type="entry name" value="PHOSPHOGLYCERATE MUTASE-RELATED"/>
    <property type="match status" value="1"/>
</dbReference>
<dbReference type="SUPFAM" id="SSF53254">
    <property type="entry name" value="Phosphoglycerate mutase-like"/>
    <property type="match status" value="1"/>
</dbReference>
<evidence type="ECO:0000313" key="3">
    <source>
        <dbReference type="Proteomes" id="UP000502297"/>
    </source>
</evidence>
<dbReference type="Proteomes" id="UP000502297">
    <property type="component" value="Chromosome"/>
</dbReference>
<dbReference type="EMBL" id="CP049801">
    <property type="protein sequence ID" value="QIO06293.1"/>
    <property type="molecule type" value="Genomic_DNA"/>
</dbReference>